<dbReference type="Proteomes" id="UP000595847">
    <property type="component" value="Chromosome"/>
</dbReference>
<reference evidence="2" key="2">
    <citation type="submission" date="2021-04" db="EMBL/GenBank/DDBJ databases">
        <title>Brevibacillus composti FJAT-54423, complete genome.</title>
        <authorList>
            <person name="Tang R."/>
        </authorList>
    </citation>
    <scope>NUCLEOTIDE SEQUENCE</scope>
    <source>
        <strain evidence="2">FJAT-54424</strain>
    </source>
</reference>
<name>A0A7T5EPE8_9BACL</name>
<evidence type="ECO:0000313" key="1">
    <source>
        <dbReference type="EMBL" id="QQE76330.1"/>
    </source>
</evidence>
<gene>
    <name evidence="1" type="ORF">JD108_10920</name>
    <name evidence="2" type="ORF">KDJ56_10605</name>
</gene>
<evidence type="ECO:0000313" key="3">
    <source>
        <dbReference type="Proteomes" id="UP000595847"/>
    </source>
</evidence>
<sequence length="68" mass="7552">MSKPKKGRLKKESKQHPHQVNLKIVTSGTCLVCKQPCSRGMEYVEKMAQPGAIGFGVPCILTKPRSER</sequence>
<reference evidence="1 3" key="1">
    <citation type="submission" date="2020-12" db="EMBL/GenBank/DDBJ databases">
        <title>strain FJAT-54423T represents a novel species of the genus Brevibacillus.</title>
        <authorList>
            <person name="Tang R."/>
        </authorList>
    </citation>
    <scope>NUCLEOTIDE SEQUENCE [LARGE SCALE GENOMIC DNA]</scope>
    <source>
        <strain evidence="1 3">FJAT-54423</strain>
    </source>
</reference>
<dbReference type="Proteomes" id="UP000677234">
    <property type="component" value="Chromosome"/>
</dbReference>
<dbReference type="EMBL" id="CP066308">
    <property type="protein sequence ID" value="QQE76330.1"/>
    <property type="molecule type" value="Genomic_DNA"/>
</dbReference>
<dbReference type="EMBL" id="CP073708">
    <property type="protein sequence ID" value="QUO43357.1"/>
    <property type="molecule type" value="Genomic_DNA"/>
</dbReference>
<dbReference type="AlphaFoldDB" id="A0A7T5EPE8"/>
<dbReference type="KEGG" id="bcop:JD108_10920"/>
<keyword evidence="4" id="KW-1185">Reference proteome</keyword>
<proteinExistence type="predicted"/>
<evidence type="ECO:0000313" key="4">
    <source>
        <dbReference type="Proteomes" id="UP000677234"/>
    </source>
</evidence>
<protein>
    <submittedName>
        <fullName evidence="1">Uncharacterized protein</fullName>
    </submittedName>
</protein>
<accession>A0A7T5EPE8</accession>
<dbReference type="RefSeq" id="WP_198829832.1">
    <property type="nucleotide sequence ID" value="NZ_CP066308.1"/>
</dbReference>
<organism evidence="1 3">
    <name type="scientific">Brevibacillus composti</name>
    <dbReference type="NCBI Taxonomy" id="2796470"/>
    <lineage>
        <taxon>Bacteria</taxon>
        <taxon>Bacillati</taxon>
        <taxon>Bacillota</taxon>
        <taxon>Bacilli</taxon>
        <taxon>Bacillales</taxon>
        <taxon>Paenibacillaceae</taxon>
        <taxon>Brevibacillus</taxon>
    </lineage>
</organism>
<evidence type="ECO:0000313" key="2">
    <source>
        <dbReference type="EMBL" id="QUO43357.1"/>
    </source>
</evidence>